<reference evidence="2 3" key="1">
    <citation type="journal article" date="2009" name="PLoS ONE">
        <title>The complete genome of Teredinibacter turnerae T7901: an intracellular endosymbiont of marine wood-boring bivalves (shipworms).</title>
        <authorList>
            <person name="Yang J.C."/>
            <person name="Madupu R."/>
            <person name="Durkin A.S."/>
            <person name="Ekborg N.A."/>
            <person name="Pedamallu C.S."/>
            <person name="Hostetler J.B."/>
            <person name="Radune D."/>
            <person name="Toms B.S."/>
            <person name="Henrissat B."/>
            <person name="Coutinho P.M."/>
            <person name="Schwarz S."/>
            <person name="Field L."/>
            <person name="Trindade-Silva A.E."/>
            <person name="Soares C.A.G."/>
            <person name="Elshahawi S."/>
            <person name="Hanora A."/>
            <person name="Schmidt E.W."/>
            <person name="Haygood M.G."/>
            <person name="Posfai J."/>
            <person name="Benner J."/>
            <person name="Madinger C."/>
            <person name="Nove J."/>
            <person name="Anton B."/>
            <person name="Chaudhary K."/>
            <person name="Foster J."/>
            <person name="Holman A."/>
            <person name="Kumar S."/>
            <person name="Lessard P.A."/>
            <person name="Luyten Y.A."/>
            <person name="Slatko B."/>
            <person name="Wood N."/>
            <person name="Wu B."/>
            <person name="Teplitski M."/>
            <person name="Mougous J.D."/>
            <person name="Ward N."/>
            <person name="Eisen J.A."/>
            <person name="Badger J.H."/>
            <person name="Distel D.L."/>
        </authorList>
    </citation>
    <scope>NUCLEOTIDE SEQUENCE [LARGE SCALE GENOMIC DNA]</scope>
    <source>
        <strain evidence="3">ATCC 39867 / T7901</strain>
    </source>
</reference>
<keyword evidence="3" id="KW-1185">Reference proteome</keyword>
<name>C5BKT1_TERTT</name>
<evidence type="ECO:0000313" key="3">
    <source>
        <dbReference type="Proteomes" id="UP000009080"/>
    </source>
</evidence>
<dbReference type="GeneID" id="93858467"/>
<accession>C5BKT1</accession>
<gene>
    <name evidence="2" type="ordered locus">TERTU_0072</name>
</gene>
<dbReference type="AlphaFoldDB" id="C5BKT1"/>
<proteinExistence type="predicted"/>
<sequence>MNQQQRDKLEKIIALGKWPFVLRVGVLSWGFSTAVLYCIISLFSHGQLSFAAALATFAVCSALGALWGGYLWHRSSSRWTLLIREMIEQEH</sequence>
<feature type="transmembrane region" description="Helical" evidence="1">
    <location>
        <begin position="50"/>
        <end position="72"/>
    </location>
</feature>
<dbReference type="KEGG" id="ttu:TERTU_0072"/>
<dbReference type="OrthoDB" id="5986784at2"/>
<keyword evidence="1" id="KW-1133">Transmembrane helix</keyword>
<dbReference type="RefSeq" id="WP_015817567.1">
    <property type="nucleotide sequence ID" value="NC_012997.1"/>
</dbReference>
<feature type="transmembrane region" description="Helical" evidence="1">
    <location>
        <begin position="20"/>
        <end position="44"/>
    </location>
</feature>
<dbReference type="EMBL" id="CP001614">
    <property type="protein sequence ID" value="ACR11455.1"/>
    <property type="molecule type" value="Genomic_DNA"/>
</dbReference>
<evidence type="ECO:0000313" key="2">
    <source>
        <dbReference type="EMBL" id="ACR11455.1"/>
    </source>
</evidence>
<evidence type="ECO:0000256" key="1">
    <source>
        <dbReference type="SAM" id="Phobius"/>
    </source>
</evidence>
<dbReference type="HOGENOM" id="CLU_2425977_0_0_6"/>
<protein>
    <submittedName>
        <fullName evidence="2">Uncharacterized protein</fullName>
    </submittedName>
</protein>
<organism evidence="2 3">
    <name type="scientific">Teredinibacter turnerae (strain ATCC 39867 / T7901)</name>
    <dbReference type="NCBI Taxonomy" id="377629"/>
    <lineage>
        <taxon>Bacteria</taxon>
        <taxon>Pseudomonadati</taxon>
        <taxon>Pseudomonadota</taxon>
        <taxon>Gammaproteobacteria</taxon>
        <taxon>Cellvibrionales</taxon>
        <taxon>Cellvibrionaceae</taxon>
        <taxon>Teredinibacter</taxon>
    </lineage>
</organism>
<dbReference type="Proteomes" id="UP000009080">
    <property type="component" value="Chromosome"/>
</dbReference>
<keyword evidence="1" id="KW-0472">Membrane</keyword>
<dbReference type="eggNOG" id="ENOG5030T9I">
    <property type="taxonomic scope" value="Bacteria"/>
</dbReference>
<keyword evidence="1" id="KW-0812">Transmembrane</keyword>